<dbReference type="SUPFAM" id="SSF47323">
    <property type="entry name" value="Anticodon-binding domain of a subclass of class I aminoacyl-tRNA synthetases"/>
    <property type="match status" value="1"/>
</dbReference>
<dbReference type="Proteomes" id="UP000037084">
    <property type="component" value="Unassembled WGS sequence"/>
</dbReference>
<dbReference type="SUPFAM" id="SSF55190">
    <property type="entry name" value="Arginyl-tRNA synthetase (ArgRS), N-terminal 'additional' domain"/>
    <property type="match status" value="1"/>
</dbReference>
<accession>A0A0L8M7N6</accession>
<dbReference type="OrthoDB" id="9803211at2"/>
<feature type="domain" description="DALR anticodon binding" evidence="6">
    <location>
        <begin position="215"/>
        <end position="329"/>
    </location>
</feature>
<dbReference type="Pfam" id="PF03485">
    <property type="entry name" value="Arg_tRNA_synt_N"/>
    <property type="match status" value="1"/>
</dbReference>
<dbReference type="NCBIfam" id="NF045898">
    <property type="entry name" value="ArgS_rel_codon"/>
    <property type="match status" value="1"/>
</dbReference>
<comment type="caution">
    <text evidence="8">The sequence shown here is derived from an EMBL/GenBank/DDBJ whole genome shotgun (WGS) entry which is preliminary data.</text>
</comment>
<dbReference type="Pfam" id="PF05746">
    <property type="entry name" value="DALR_1"/>
    <property type="match status" value="1"/>
</dbReference>
<evidence type="ECO:0000256" key="1">
    <source>
        <dbReference type="ARBA" id="ARBA00012837"/>
    </source>
</evidence>
<organism evidence="8 9">
    <name type="scientific">Streptomyces virginiae</name>
    <name type="common">Streptomyces cinnamonensis</name>
    <dbReference type="NCBI Taxonomy" id="1961"/>
    <lineage>
        <taxon>Bacteria</taxon>
        <taxon>Bacillati</taxon>
        <taxon>Actinomycetota</taxon>
        <taxon>Actinomycetes</taxon>
        <taxon>Kitasatosporales</taxon>
        <taxon>Streptomycetaceae</taxon>
        <taxon>Streptomyces</taxon>
    </lineage>
</organism>
<comment type="catalytic activity">
    <reaction evidence="5">
        <text>tRNA(Arg) + L-arginine + ATP = L-arginyl-tRNA(Arg) + AMP + diphosphate</text>
        <dbReference type="Rhea" id="RHEA:20301"/>
        <dbReference type="Rhea" id="RHEA-COMP:9658"/>
        <dbReference type="Rhea" id="RHEA-COMP:9673"/>
        <dbReference type="ChEBI" id="CHEBI:30616"/>
        <dbReference type="ChEBI" id="CHEBI:32682"/>
        <dbReference type="ChEBI" id="CHEBI:33019"/>
        <dbReference type="ChEBI" id="CHEBI:78442"/>
        <dbReference type="ChEBI" id="CHEBI:78513"/>
        <dbReference type="ChEBI" id="CHEBI:456215"/>
        <dbReference type="EC" id="6.1.1.19"/>
    </reaction>
</comment>
<dbReference type="EMBL" id="LGUV01000348">
    <property type="protein sequence ID" value="KOG46457.1"/>
    <property type="molecule type" value="Genomic_DNA"/>
</dbReference>
<dbReference type="GO" id="GO:0005524">
    <property type="term" value="F:ATP binding"/>
    <property type="evidence" value="ECO:0007669"/>
    <property type="project" value="UniProtKB-KW"/>
</dbReference>
<name>A0A0L8M7N6_STRVG</name>
<keyword evidence="4" id="KW-0067">ATP-binding</keyword>
<evidence type="ECO:0000259" key="6">
    <source>
        <dbReference type="SMART" id="SM00836"/>
    </source>
</evidence>
<gene>
    <name evidence="8" type="ORF">ADK75_26245</name>
</gene>
<keyword evidence="2" id="KW-0436">Ligase</keyword>
<dbReference type="GO" id="GO:0006420">
    <property type="term" value="P:arginyl-tRNA aminoacylation"/>
    <property type="evidence" value="ECO:0007669"/>
    <property type="project" value="InterPro"/>
</dbReference>
<protein>
    <recommendedName>
        <fullName evidence="1">arginine--tRNA ligase</fullName>
        <ecNumber evidence="1">6.1.1.19</ecNumber>
    </recommendedName>
</protein>
<dbReference type="InterPro" id="IPR009080">
    <property type="entry name" value="tRNAsynth_Ia_anticodon-bd"/>
</dbReference>
<dbReference type="AlphaFoldDB" id="A0A0L8M7N6"/>
<evidence type="ECO:0000256" key="5">
    <source>
        <dbReference type="ARBA" id="ARBA00049339"/>
    </source>
</evidence>
<dbReference type="RefSeq" id="WP_053174585.1">
    <property type="nucleotide sequence ID" value="NZ_LGUV01000348.1"/>
</dbReference>
<dbReference type="PATRIC" id="fig|1961.12.peg.5867"/>
<sequence>MNPADLPRAVVRAVRCAVADGELAAGAVVPERVVVERTRPGGVGDYATPVAFQVAKGAGARPHAVAQVLARRLAQEPGIDDVEVTGPGFLCFVLPAPTAPDVISRGIIDDIVIRDSRGGAAFLPPVDAADTAAPALELRERVVRDCVLRLLRTQDAGNTDTHTPVAPVAKRDGDVIARYGRDAAAWAMLAVPAKETPAFGDVLLLQSEASEFFRVRYAHARARDLVRNAAQLGFGPEAGDVDDAGALLRALADHPLVLEAAAHHRAPERLVRQLVEVADALLDFQYRVLPKGDEKPSAAHRARLALAEAAGTVLAGGLALLGIDAPTRL</sequence>
<keyword evidence="8" id="KW-0030">Aminoacyl-tRNA synthetase</keyword>
<dbReference type="EC" id="6.1.1.19" evidence="1"/>
<feature type="domain" description="Arginyl tRNA synthetase N-terminal" evidence="7">
    <location>
        <begin position="8"/>
        <end position="94"/>
    </location>
</feature>
<evidence type="ECO:0000313" key="8">
    <source>
        <dbReference type="EMBL" id="KOG46457.1"/>
    </source>
</evidence>
<evidence type="ECO:0000259" key="7">
    <source>
        <dbReference type="SMART" id="SM01016"/>
    </source>
</evidence>
<dbReference type="InterPro" id="IPR005148">
    <property type="entry name" value="Arg-tRNA-synth_N"/>
</dbReference>
<dbReference type="Gene3D" id="3.30.1360.70">
    <property type="entry name" value="Arginyl tRNA synthetase N-terminal domain"/>
    <property type="match status" value="1"/>
</dbReference>
<dbReference type="GO" id="GO:0005737">
    <property type="term" value="C:cytoplasm"/>
    <property type="evidence" value="ECO:0007669"/>
    <property type="project" value="InterPro"/>
</dbReference>
<dbReference type="GO" id="GO:0004814">
    <property type="term" value="F:arginine-tRNA ligase activity"/>
    <property type="evidence" value="ECO:0007669"/>
    <property type="project" value="UniProtKB-EC"/>
</dbReference>
<evidence type="ECO:0000256" key="3">
    <source>
        <dbReference type="ARBA" id="ARBA00022741"/>
    </source>
</evidence>
<dbReference type="InterPro" id="IPR001278">
    <property type="entry name" value="Arg-tRNA-ligase"/>
</dbReference>
<proteinExistence type="predicted"/>
<reference evidence="9" key="1">
    <citation type="submission" date="2015-07" db="EMBL/GenBank/DDBJ databases">
        <authorList>
            <consortium name="Consortium for Microbial Forensics and Genomics (microFORGE)"/>
            <person name="Knight B.M."/>
            <person name="Roberts D.P."/>
            <person name="Lin D."/>
            <person name="Hari K."/>
            <person name="Fletcher J."/>
            <person name="Melcher U."/>
            <person name="Blagden T."/>
            <person name="Winegar R.A."/>
        </authorList>
    </citation>
    <scope>NUCLEOTIDE SEQUENCE [LARGE SCALE GENOMIC DNA]</scope>
    <source>
        <strain evidence="9">NRRL B-1447</strain>
    </source>
</reference>
<dbReference type="InterPro" id="IPR008909">
    <property type="entry name" value="DALR_anticod-bd"/>
</dbReference>
<dbReference type="SMART" id="SM01016">
    <property type="entry name" value="Arg_tRNA_synt_N"/>
    <property type="match status" value="1"/>
</dbReference>
<dbReference type="PANTHER" id="PTHR11956">
    <property type="entry name" value="ARGINYL-TRNA SYNTHETASE"/>
    <property type="match status" value="1"/>
</dbReference>
<evidence type="ECO:0000313" key="9">
    <source>
        <dbReference type="Proteomes" id="UP000037084"/>
    </source>
</evidence>
<dbReference type="InterPro" id="IPR036695">
    <property type="entry name" value="Arg-tRNA-synth_N_sf"/>
</dbReference>
<evidence type="ECO:0000256" key="2">
    <source>
        <dbReference type="ARBA" id="ARBA00022598"/>
    </source>
</evidence>
<dbReference type="Gene3D" id="1.10.730.10">
    <property type="entry name" value="Isoleucyl-tRNA Synthetase, Domain 1"/>
    <property type="match status" value="1"/>
</dbReference>
<keyword evidence="3" id="KW-0547">Nucleotide-binding</keyword>
<dbReference type="PANTHER" id="PTHR11956:SF5">
    <property type="entry name" value="ARGININE--TRNA LIGASE, CYTOPLASMIC"/>
    <property type="match status" value="1"/>
</dbReference>
<dbReference type="SMART" id="SM00836">
    <property type="entry name" value="DALR_1"/>
    <property type="match status" value="1"/>
</dbReference>
<evidence type="ECO:0000256" key="4">
    <source>
        <dbReference type="ARBA" id="ARBA00022840"/>
    </source>
</evidence>